<dbReference type="Pfam" id="PF12850">
    <property type="entry name" value="Metallophos_2"/>
    <property type="match status" value="1"/>
</dbReference>
<dbReference type="RefSeq" id="WP_129070041.1">
    <property type="nucleotide sequence ID" value="NZ_RDFA01000006.1"/>
</dbReference>
<gene>
    <name evidence="3" type="ORF">EAF64_16265</name>
</gene>
<dbReference type="OrthoDB" id="9959at2157"/>
<evidence type="ECO:0000313" key="4">
    <source>
        <dbReference type="Proteomes" id="UP000289691"/>
    </source>
</evidence>
<reference evidence="3 4" key="1">
    <citation type="submission" date="2019-01" db="EMBL/GenBank/DDBJ databases">
        <title>Halorientalis sp. F13-25 a new haloarchaeum isolated from hypersaline water.</title>
        <authorList>
            <person name="Ana D.-V."/>
            <person name="Cristina S.-P."/>
            <person name="Antonio V."/>
        </authorList>
    </citation>
    <scope>NUCLEOTIDE SEQUENCE [LARGE SCALE GENOMIC DNA]</scope>
    <source>
        <strain evidence="3 4">F13-25</strain>
    </source>
</reference>
<keyword evidence="4" id="KW-1185">Reference proteome</keyword>
<dbReference type="AlphaFoldDB" id="A0A498KTA3"/>
<comment type="cofactor">
    <cofactor evidence="1">
        <name>a divalent metal cation</name>
        <dbReference type="ChEBI" id="CHEBI:60240"/>
    </cofactor>
</comment>
<keyword evidence="1" id="KW-0479">Metal-binding</keyword>
<evidence type="ECO:0000256" key="1">
    <source>
        <dbReference type="RuleBase" id="RU362039"/>
    </source>
</evidence>
<dbReference type="PANTHER" id="PTHR11124">
    <property type="entry name" value="VACUOLAR SORTING PROTEIN VPS29"/>
    <property type="match status" value="1"/>
</dbReference>
<dbReference type="SUPFAM" id="SSF56300">
    <property type="entry name" value="Metallo-dependent phosphatases"/>
    <property type="match status" value="1"/>
</dbReference>
<dbReference type="InterPro" id="IPR029052">
    <property type="entry name" value="Metallo-depent_PP-like"/>
</dbReference>
<name>A0A498KTA3_9EURY</name>
<evidence type="ECO:0000313" key="3">
    <source>
        <dbReference type="EMBL" id="RXK47335.1"/>
    </source>
</evidence>
<dbReference type="EC" id="3.1.4.-" evidence="1"/>
<feature type="domain" description="Calcineurin-like phosphoesterase" evidence="2">
    <location>
        <begin position="1"/>
        <end position="152"/>
    </location>
</feature>
<dbReference type="InterPro" id="IPR000979">
    <property type="entry name" value="Phosphodiesterase_MJ0936/Vps29"/>
</dbReference>
<dbReference type="NCBIfam" id="TIGR00040">
    <property type="entry name" value="yfcE"/>
    <property type="match status" value="1"/>
</dbReference>
<dbReference type="InterPro" id="IPR024654">
    <property type="entry name" value="Calcineurin-like_PHP_lpxH"/>
</dbReference>
<sequence length="165" mass="17265">MNVAIVSDTHVPARIDRIPDWVRDRLRAADHVVHAGDFDSAEALSTVENLAGDLTAVSGNTDVGLGLPPVETVTLGGVEFVVTHGIGSPVGYQERVAETVREHAGFGPTVGVAGHTHRVLDTVIDGVRLLNPGSATGAPPATQVTMLTAAVERGEVTVTVHERDR</sequence>
<dbReference type="GO" id="GO:0046872">
    <property type="term" value="F:metal ion binding"/>
    <property type="evidence" value="ECO:0007669"/>
    <property type="project" value="UniProtKB-KW"/>
</dbReference>
<accession>A0A498KTA3</accession>
<organism evidence="3 4">
    <name type="scientific">Halorientalis pallida</name>
    <dbReference type="NCBI Taxonomy" id="2479928"/>
    <lineage>
        <taxon>Archaea</taxon>
        <taxon>Methanobacteriati</taxon>
        <taxon>Methanobacteriota</taxon>
        <taxon>Stenosarchaea group</taxon>
        <taxon>Halobacteria</taxon>
        <taxon>Halobacteriales</taxon>
        <taxon>Haloarculaceae</taxon>
        <taxon>Halorientalis</taxon>
    </lineage>
</organism>
<comment type="similarity">
    <text evidence="1">Belongs to the metallophosphoesterase superfamily. YfcE family.</text>
</comment>
<protein>
    <recommendedName>
        <fullName evidence="1">Phosphoesterase</fullName>
        <ecNumber evidence="1">3.1.4.-</ecNumber>
    </recommendedName>
</protein>
<dbReference type="Gene3D" id="3.60.21.10">
    <property type="match status" value="1"/>
</dbReference>
<comment type="caution">
    <text evidence="3">The sequence shown here is derived from an EMBL/GenBank/DDBJ whole genome shotgun (WGS) entry which is preliminary data.</text>
</comment>
<evidence type="ECO:0000259" key="2">
    <source>
        <dbReference type="Pfam" id="PF12850"/>
    </source>
</evidence>
<proteinExistence type="inferred from homology"/>
<dbReference type="GO" id="GO:0016787">
    <property type="term" value="F:hydrolase activity"/>
    <property type="evidence" value="ECO:0007669"/>
    <property type="project" value="UniProtKB-UniRule"/>
</dbReference>
<dbReference type="Proteomes" id="UP000289691">
    <property type="component" value="Unassembled WGS sequence"/>
</dbReference>
<dbReference type="EMBL" id="RDFA01000006">
    <property type="protein sequence ID" value="RXK47335.1"/>
    <property type="molecule type" value="Genomic_DNA"/>
</dbReference>